<proteinExistence type="predicted"/>
<evidence type="ECO:0000313" key="2">
    <source>
        <dbReference type="Proteomes" id="UP001418222"/>
    </source>
</evidence>
<dbReference type="EMBL" id="JBBWWQ010000009">
    <property type="protein sequence ID" value="KAK8938616.1"/>
    <property type="molecule type" value="Genomic_DNA"/>
</dbReference>
<dbReference type="PANTHER" id="PTHR31104">
    <property type="entry name" value="PEPTIDE-N4-(N-ACETYL-BETA-GLUCOSAMINYL)ASPARAGINE AMIDASE A PROTEIN"/>
    <property type="match status" value="1"/>
</dbReference>
<protein>
    <submittedName>
        <fullName evidence="1">Uncharacterized protein</fullName>
    </submittedName>
</protein>
<name>A0AAP0BHB3_9ASPA</name>
<keyword evidence="2" id="KW-1185">Reference proteome</keyword>
<gene>
    <name evidence="1" type="ORF">KSP39_PZI010967</name>
</gene>
<organism evidence="1 2">
    <name type="scientific">Platanthera zijinensis</name>
    <dbReference type="NCBI Taxonomy" id="2320716"/>
    <lineage>
        <taxon>Eukaryota</taxon>
        <taxon>Viridiplantae</taxon>
        <taxon>Streptophyta</taxon>
        <taxon>Embryophyta</taxon>
        <taxon>Tracheophyta</taxon>
        <taxon>Spermatophyta</taxon>
        <taxon>Magnoliopsida</taxon>
        <taxon>Liliopsida</taxon>
        <taxon>Asparagales</taxon>
        <taxon>Orchidaceae</taxon>
        <taxon>Orchidoideae</taxon>
        <taxon>Orchideae</taxon>
        <taxon>Orchidinae</taxon>
        <taxon>Platanthera</taxon>
    </lineage>
</organism>
<dbReference type="InterPro" id="IPR021102">
    <property type="entry name" value="PNGase_A"/>
</dbReference>
<evidence type="ECO:0000313" key="1">
    <source>
        <dbReference type="EMBL" id="KAK8938616.1"/>
    </source>
</evidence>
<dbReference type="Proteomes" id="UP001418222">
    <property type="component" value="Unassembled WGS sequence"/>
</dbReference>
<dbReference type="AlphaFoldDB" id="A0AAP0BHB3"/>
<reference evidence="1 2" key="1">
    <citation type="journal article" date="2022" name="Nat. Plants">
        <title>Genomes of leafy and leafless Platanthera orchids illuminate the evolution of mycoheterotrophy.</title>
        <authorList>
            <person name="Li M.H."/>
            <person name="Liu K.W."/>
            <person name="Li Z."/>
            <person name="Lu H.C."/>
            <person name="Ye Q.L."/>
            <person name="Zhang D."/>
            <person name="Wang J.Y."/>
            <person name="Li Y.F."/>
            <person name="Zhong Z.M."/>
            <person name="Liu X."/>
            <person name="Yu X."/>
            <person name="Liu D.K."/>
            <person name="Tu X.D."/>
            <person name="Liu B."/>
            <person name="Hao Y."/>
            <person name="Liao X.Y."/>
            <person name="Jiang Y.T."/>
            <person name="Sun W.H."/>
            <person name="Chen J."/>
            <person name="Chen Y.Q."/>
            <person name="Ai Y."/>
            <person name="Zhai J.W."/>
            <person name="Wu S.S."/>
            <person name="Zhou Z."/>
            <person name="Hsiao Y.Y."/>
            <person name="Wu W.L."/>
            <person name="Chen Y.Y."/>
            <person name="Lin Y.F."/>
            <person name="Hsu J.L."/>
            <person name="Li C.Y."/>
            <person name="Wang Z.W."/>
            <person name="Zhao X."/>
            <person name="Zhong W.Y."/>
            <person name="Ma X.K."/>
            <person name="Ma L."/>
            <person name="Huang J."/>
            <person name="Chen G.Z."/>
            <person name="Huang M.Z."/>
            <person name="Huang L."/>
            <person name="Peng D.H."/>
            <person name="Luo Y.B."/>
            <person name="Zou S.Q."/>
            <person name="Chen S.P."/>
            <person name="Lan S."/>
            <person name="Tsai W.C."/>
            <person name="Van de Peer Y."/>
            <person name="Liu Z.J."/>
        </authorList>
    </citation>
    <scope>NUCLEOTIDE SEQUENCE [LARGE SCALE GENOMIC DNA]</scope>
    <source>
        <strain evidence="1">Lor287</strain>
    </source>
</reference>
<comment type="caution">
    <text evidence="1">The sequence shown here is derived from an EMBL/GenBank/DDBJ whole genome shotgun (WGS) entry which is preliminary data.</text>
</comment>
<sequence>MKITTHFFQNFNFTNRMKFSGNGSIQEVHQSADYNHGSHSKDPSSVLPKIRALFGTVTAATVPNGVRVNDSFAFLTNVTLGSNEKKSSRGNFGPYSFSNLRNSQSGQGIMHVKKNMVTDGIASTQQIYKYEGTDGSYFRKVGSNNYTILHDESRDYCTKSSQIGSWLPLFRRWREHPAIRKGALRREGGR</sequence>
<accession>A0AAP0BHB3</accession>